<reference evidence="4 5" key="1">
    <citation type="journal article" date="2018" name="Mol. Biol. Evol.">
        <title>Broad Genomic Sampling Reveals a Smut Pathogenic Ancestry of the Fungal Clade Ustilaginomycotina.</title>
        <authorList>
            <person name="Kijpornyongpan T."/>
            <person name="Mondo S.J."/>
            <person name="Barry K."/>
            <person name="Sandor L."/>
            <person name="Lee J."/>
            <person name="Lipzen A."/>
            <person name="Pangilinan J."/>
            <person name="LaButti K."/>
            <person name="Hainaut M."/>
            <person name="Henrissat B."/>
            <person name="Grigoriev I.V."/>
            <person name="Spatafora J.W."/>
            <person name="Aime M.C."/>
        </authorList>
    </citation>
    <scope>NUCLEOTIDE SEQUENCE [LARGE SCALE GENOMIC DNA]</scope>
    <source>
        <strain evidence="4 5">MCA 4718</strain>
    </source>
</reference>
<organism evidence="4 5">
    <name type="scientific">Pseudomicrostroma glucosiphilum</name>
    <dbReference type="NCBI Taxonomy" id="1684307"/>
    <lineage>
        <taxon>Eukaryota</taxon>
        <taxon>Fungi</taxon>
        <taxon>Dikarya</taxon>
        <taxon>Basidiomycota</taxon>
        <taxon>Ustilaginomycotina</taxon>
        <taxon>Exobasidiomycetes</taxon>
        <taxon>Microstromatales</taxon>
        <taxon>Microstromatales incertae sedis</taxon>
        <taxon>Pseudomicrostroma</taxon>
    </lineage>
</organism>
<evidence type="ECO:0000256" key="1">
    <source>
        <dbReference type="SAM" id="MobiDB-lite"/>
    </source>
</evidence>
<dbReference type="AlphaFoldDB" id="A0A316UEJ5"/>
<keyword evidence="2" id="KW-0732">Signal</keyword>
<feature type="compositionally biased region" description="Low complexity" evidence="1">
    <location>
        <begin position="344"/>
        <end position="356"/>
    </location>
</feature>
<gene>
    <name evidence="4" type="ORF">BCV69DRAFT_280946</name>
</gene>
<feature type="region of interest" description="Disordered" evidence="1">
    <location>
        <begin position="336"/>
        <end position="370"/>
    </location>
</feature>
<dbReference type="InterPro" id="IPR021829">
    <property type="entry name" value="DUF3419"/>
</dbReference>
<dbReference type="OrthoDB" id="10253390at2759"/>
<dbReference type="InterPro" id="IPR041698">
    <property type="entry name" value="Methyltransf_25"/>
</dbReference>
<dbReference type="GeneID" id="37013530"/>
<dbReference type="PANTHER" id="PTHR47473:SF1">
    <property type="entry name" value="METHYLTRANSFERASE DOMAIN-CONTAINING PROTEIN"/>
    <property type="match status" value="1"/>
</dbReference>
<dbReference type="Pfam" id="PF11899">
    <property type="entry name" value="DUF3419"/>
    <property type="match status" value="1"/>
</dbReference>
<dbReference type="Proteomes" id="UP000245942">
    <property type="component" value="Unassembled WGS sequence"/>
</dbReference>
<accession>A0A316UEJ5</accession>
<dbReference type="SUPFAM" id="SSF53335">
    <property type="entry name" value="S-adenosyl-L-methionine-dependent methyltransferases"/>
    <property type="match status" value="1"/>
</dbReference>
<sequence>MTSIVFQYTLLNALVILCVLRASKTARTSLTFAWNCFLKPIGKVANQSERLDRFYQHQASVYDATRNGLLRGRKTMLKLCAAQLREMKAKHPGKPLVWVDIGGGTGWNIEQMAEYFPLEELSQIYLIDLCEPLLEVARQRFRSRGWKNVQVLCQDAAGFTLPGLPEDHKVDLFTCSYSISMIPPFYAVLDRINDMLDPDTGIFGVADFYVSGKTSPGPQTALVGGDVRRECGWFSRWFWRTWFSLDHVELHPARRDYLEYKFGTIKCYNGRNRFIIPFIVRIPFYVWIGCSRSRDTTKAVHAYEIEAGNRVICPPSFPELSFAHMLAQKQEEEGTAKSTALQRRYSQATESSTSSSVRRRGSDEEGESDVSLDDAVRLDLGPKLPLSSFHYQSHTWRLPFVDNKFSEMFRTWIYGFTWEDPYVDIEHMNLKSTDSVLCITSAGDNALHYAIAAKPHRIHCVDMNPCQGHLLELKLASIAALTYDEFWGLFGHGKCNNFAELLDSKISPHLSSHAYQFWRLNTHCWDRNFYFRGYSGHALRLAKTLFQLAGVNKWAQRMCEAPTLEQQQSIWAKHLRKILINKTFINLVLSNPAFLWNALGVPINQYNCFRNEGVTAGQFAADTLDPVVKHTLLKDDNYHYHLCLTGRYTHESCPLYLKRDAFESLKEKAAQTLNAFRLHTDSIVHVLRGLGDGSLTHAILMDHMDWFDPIAPQVPAPSLKASRDDANTSISDLDREIRELSRVIAPGGAVFWRSAAKEPWYRQRFEKMGFRVQPIHIRKDGKAIDRVNMYASFYKAVKM</sequence>
<dbReference type="Gene3D" id="3.40.50.150">
    <property type="entry name" value="Vaccinia Virus protein VP39"/>
    <property type="match status" value="1"/>
</dbReference>
<dbReference type="InterPro" id="IPR029063">
    <property type="entry name" value="SAM-dependent_MTases_sf"/>
</dbReference>
<feature type="domain" description="Methyltransferase" evidence="3">
    <location>
        <begin position="99"/>
        <end position="199"/>
    </location>
</feature>
<dbReference type="EMBL" id="KZ819322">
    <property type="protein sequence ID" value="PWN23338.1"/>
    <property type="molecule type" value="Genomic_DNA"/>
</dbReference>
<dbReference type="PANTHER" id="PTHR47473">
    <property type="entry name" value="BTA1P"/>
    <property type="match status" value="1"/>
</dbReference>
<evidence type="ECO:0000313" key="4">
    <source>
        <dbReference type="EMBL" id="PWN23338.1"/>
    </source>
</evidence>
<proteinExistence type="predicted"/>
<dbReference type="Pfam" id="PF13649">
    <property type="entry name" value="Methyltransf_25"/>
    <property type="match status" value="1"/>
</dbReference>
<dbReference type="CDD" id="cd02440">
    <property type="entry name" value="AdoMet_MTases"/>
    <property type="match status" value="1"/>
</dbReference>
<feature type="chain" id="PRO_5016445412" description="Methyltransferase domain-containing protein" evidence="2">
    <location>
        <begin position="26"/>
        <end position="799"/>
    </location>
</feature>
<feature type="signal peptide" evidence="2">
    <location>
        <begin position="1"/>
        <end position="25"/>
    </location>
</feature>
<dbReference type="STRING" id="1684307.A0A316UEJ5"/>
<name>A0A316UEJ5_9BASI</name>
<evidence type="ECO:0000256" key="2">
    <source>
        <dbReference type="SAM" id="SignalP"/>
    </source>
</evidence>
<dbReference type="RefSeq" id="XP_025350498.1">
    <property type="nucleotide sequence ID" value="XM_025491796.1"/>
</dbReference>
<protein>
    <recommendedName>
        <fullName evidence="3">Methyltransferase domain-containing protein</fullName>
    </recommendedName>
</protein>
<keyword evidence="5" id="KW-1185">Reference proteome</keyword>
<evidence type="ECO:0000259" key="3">
    <source>
        <dbReference type="Pfam" id="PF13649"/>
    </source>
</evidence>
<evidence type="ECO:0000313" key="5">
    <source>
        <dbReference type="Proteomes" id="UP000245942"/>
    </source>
</evidence>